<keyword evidence="2" id="KW-1185">Reference proteome</keyword>
<evidence type="ECO:0000313" key="2">
    <source>
        <dbReference type="Proteomes" id="UP000195137"/>
    </source>
</evidence>
<comment type="caution">
    <text evidence="1">The sequence shown here is derived from an EMBL/GenBank/DDBJ whole genome shotgun (WGS) entry which is preliminary data.</text>
</comment>
<accession>A0A1Y3GCZ2</accession>
<name>A0A1Y3GCZ2_9EURY</name>
<gene>
    <name evidence="1" type="ORF">AMET1_1506</name>
</gene>
<reference evidence="1 2" key="1">
    <citation type="submission" date="2016-12" db="EMBL/GenBank/DDBJ databases">
        <title>Discovery of methanogenic haloarchaea.</title>
        <authorList>
            <person name="Sorokin D.Y."/>
            <person name="Makarova K.S."/>
            <person name="Abbas B."/>
            <person name="Ferrer M."/>
            <person name="Golyshin P.N."/>
        </authorList>
    </citation>
    <scope>NUCLEOTIDE SEQUENCE [LARGE SCALE GENOMIC DNA]</scope>
    <source>
        <strain evidence="1">AMET1</strain>
    </source>
</reference>
<organism evidence="1 2">
    <name type="scientific">Methanonatronarchaeum thermophilum</name>
    <dbReference type="NCBI Taxonomy" id="1927129"/>
    <lineage>
        <taxon>Archaea</taxon>
        <taxon>Methanobacteriati</taxon>
        <taxon>Methanobacteriota</taxon>
        <taxon>Methanonatronarchaeia</taxon>
        <taxon>Methanonatronarchaeales</taxon>
        <taxon>Methanonatronarchaeaceae</taxon>
        <taxon>Methanonatronarchaeum</taxon>
    </lineage>
</organism>
<proteinExistence type="predicted"/>
<dbReference type="EMBL" id="MRZU01000005">
    <property type="protein sequence ID" value="OUJ18064.1"/>
    <property type="molecule type" value="Genomic_DNA"/>
</dbReference>
<dbReference type="AlphaFoldDB" id="A0A1Y3GCZ2"/>
<dbReference type="OrthoDB" id="197906at2157"/>
<dbReference type="RefSeq" id="WP_143406899.1">
    <property type="nucleotide sequence ID" value="NZ_MRZU01000005.1"/>
</dbReference>
<protein>
    <submittedName>
        <fullName evidence="1">ParB-like nuclease domain containing protein</fullName>
    </submittedName>
</protein>
<sequence>MIKKCLYSFSHNLDSSLNKIILEQGLKHSFLHLTNKIGLKKLNDYYIQKKCQFPENPDINDLKMVEINPNDVNYYYLFSFPVTGKEAVIGEGTGDWDKQKVPLEKCILYRSIRERFLDGKDWPETEIYRKSIRRINNGLRGWNTRSKKTIEQINRKCEKIDLVYRQIRDKGYKSQEELFYLENNKNIKSHTKSVRDFRVPSEIGVSVGRNGELIQTRDGRNRLSLLKVISEKDDIEFKVPAILYLSHKNFNGQIKGKNLDLSHPLVALK</sequence>
<evidence type="ECO:0000313" key="1">
    <source>
        <dbReference type="EMBL" id="OUJ18064.1"/>
    </source>
</evidence>
<dbReference type="Proteomes" id="UP000195137">
    <property type="component" value="Unassembled WGS sequence"/>
</dbReference>